<feature type="region of interest" description="Disordered" evidence="1">
    <location>
        <begin position="123"/>
        <end position="240"/>
    </location>
</feature>
<feature type="compositionally biased region" description="Basic and acidic residues" evidence="1">
    <location>
        <begin position="147"/>
        <end position="166"/>
    </location>
</feature>
<dbReference type="Proteomes" id="UP000241890">
    <property type="component" value="Unassembled WGS sequence"/>
</dbReference>
<evidence type="ECO:0000313" key="2">
    <source>
        <dbReference type="EMBL" id="GBG33382.1"/>
    </source>
</evidence>
<protein>
    <submittedName>
        <fullName evidence="2">Uncharacterized protein</fullName>
    </submittedName>
</protein>
<evidence type="ECO:0000256" key="1">
    <source>
        <dbReference type="SAM" id="MobiDB-lite"/>
    </source>
</evidence>
<name>A0A2R5GR80_9STRA</name>
<proteinExistence type="predicted"/>
<dbReference type="InParanoid" id="A0A2R5GR80"/>
<gene>
    <name evidence="2" type="ORF">FCC1311_096052</name>
</gene>
<keyword evidence="3" id="KW-1185">Reference proteome</keyword>
<reference evidence="2 3" key="1">
    <citation type="submission" date="2017-12" db="EMBL/GenBank/DDBJ databases">
        <title>Sequencing, de novo assembly and annotation of complete genome of a new Thraustochytrid species, strain FCC1311.</title>
        <authorList>
            <person name="Sedici K."/>
            <person name="Godart F."/>
            <person name="Aiese Cigliano R."/>
            <person name="Sanseverino W."/>
            <person name="Barakat M."/>
            <person name="Ortet P."/>
            <person name="Marechal E."/>
            <person name="Cagnac O."/>
            <person name="Amato A."/>
        </authorList>
    </citation>
    <scope>NUCLEOTIDE SEQUENCE [LARGE SCALE GENOMIC DNA]</scope>
</reference>
<accession>A0A2R5GR80</accession>
<sequence>MSSPAKRPLIEEVADNKETGADATSGHDDPSVVSSKGQPPVAPEKESAAASAAAASETRKGAGSSPKRAEFLEVGVTARPQGHSLDLRPGGAKPFTAPMPPSALLAKLDQFLPQIAKANEELARNPAAASALEISRVDDADEGEDDLDRRGEGGDDDNGKDADGERGASTSQGCNANVKAQDSALSNMEADDDDDEGEEEQERGVTMNITLVPLGEDGEVQKNGQAGRAGVQEDDAVESK</sequence>
<comment type="caution">
    <text evidence="2">The sequence shown here is derived from an EMBL/GenBank/DDBJ whole genome shotgun (WGS) entry which is preliminary data.</text>
</comment>
<feature type="region of interest" description="Disordered" evidence="1">
    <location>
        <begin position="1"/>
        <end position="100"/>
    </location>
</feature>
<feature type="compositionally biased region" description="Basic and acidic residues" evidence="1">
    <location>
        <begin position="8"/>
        <end position="30"/>
    </location>
</feature>
<dbReference type="OrthoDB" id="1112980at2759"/>
<feature type="compositionally biased region" description="Polar residues" evidence="1">
    <location>
        <begin position="168"/>
        <end position="186"/>
    </location>
</feature>
<dbReference type="EMBL" id="BEYU01000154">
    <property type="protein sequence ID" value="GBG33382.1"/>
    <property type="molecule type" value="Genomic_DNA"/>
</dbReference>
<evidence type="ECO:0000313" key="3">
    <source>
        <dbReference type="Proteomes" id="UP000241890"/>
    </source>
</evidence>
<organism evidence="2 3">
    <name type="scientific">Hondaea fermentalgiana</name>
    <dbReference type="NCBI Taxonomy" id="2315210"/>
    <lineage>
        <taxon>Eukaryota</taxon>
        <taxon>Sar</taxon>
        <taxon>Stramenopiles</taxon>
        <taxon>Bigyra</taxon>
        <taxon>Labyrinthulomycetes</taxon>
        <taxon>Thraustochytrida</taxon>
        <taxon>Thraustochytriidae</taxon>
        <taxon>Hondaea</taxon>
    </lineage>
</organism>
<dbReference type="AlphaFoldDB" id="A0A2R5GR80"/>
<feature type="compositionally biased region" description="Acidic residues" evidence="1">
    <location>
        <begin position="189"/>
        <end position="201"/>
    </location>
</feature>